<evidence type="ECO:0000259" key="2">
    <source>
        <dbReference type="Pfam" id="PF14525"/>
    </source>
</evidence>
<dbReference type="EMBL" id="JAAGUX010000008">
    <property type="protein sequence ID" value="NEW55387.1"/>
    <property type="molecule type" value="Genomic_DNA"/>
</dbReference>
<accession>A0A6P1DBH2</accession>
<evidence type="ECO:0000256" key="1">
    <source>
        <dbReference type="SAM" id="MobiDB-lite"/>
    </source>
</evidence>
<evidence type="ECO:0000313" key="4">
    <source>
        <dbReference type="EMBL" id="NEW55387.1"/>
    </source>
</evidence>
<keyword evidence="6" id="KW-1185">Reference proteome</keyword>
<sequence length="247" mass="27297">MSEATYHLDALRTADVPLHSRAESWIDHVTGNQGPLSYVFPSDKGDFRGSTRVARFDEHQMVEFESEPITYQRTTQHLKSTDFGDRVGLIIPMIGDVVVDQMDTQIMLKRGSLGVISMARPLTFAHSDPARIRLLTFPHEEISTILLRGAPIAAEQWRGTLSAVSVMAGTLVHRANMMNGPEFVAVTTHLIELLTLALRVQPSRHLGQGDPLGRGVRAHIADHADDSKTPTTRTPYSRSPSTPVSDR</sequence>
<protein>
    <recommendedName>
        <fullName evidence="2">Transcription regulator HTH AraC- type ligand binding domain-containing protein</fullName>
    </recommendedName>
</protein>
<proteinExistence type="predicted"/>
<feature type="domain" description="Transcription regulator HTH AraC- type ligand binding" evidence="2">
    <location>
        <begin position="40"/>
        <end position="148"/>
    </location>
</feature>
<dbReference type="Proteomes" id="UP000468928">
    <property type="component" value="Unassembled WGS sequence"/>
</dbReference>
<evidence type="ECO:0000313" key="3">
    <source>
        <dbReference type="EMBL" id="NEW45672.1"/>
    </source>
</evidence>
<feature type="region of interest" description="Disordered" evidence="1">
    <location>
        <begin position="222"/>
        <end position="247"/>
    </location>
</feature>
<dbReference type="InterPro" id="IPR035418">
    <property type="entry name" value="AraC-bd_2"/>
</dbReference>
<dbReference type="Pfam" id="PF14525">
    <property type="entry name" value="AraC_binding_2"/>
    <property type="match status" value="1"/>
</dbReference>
<name>A0A6P1DBH2_9NOCA</name>
<dbReference type="AlphaFoldDB" id="A0A6P1DBH2"/>
<reference evidence="5 6" key="1">
    <citation type="submission" date="2020-01" db="EMBL/GenBank/DDBJ databases">
        <title>Genetics and antimicrobial susceptibilities of Nocardia species isolated from the soil; a comparison with species isolated from humans.</title>
        <authorList>
            <person name="Carrasco G."/>
            <person name="Monzon S."/>
            <person name="Sansegundo M."/>
            <person name="Garcia E."/>
            <person name="Garrido N."/>
            <person name="Medina M.J."/>
            <person name="Villalon P."/>
            <person name="Ramirez-Arocha A.C."/>
            <person name="Jimenez P."/>
            <person name="Cuesta I."/>
            <person name="Valdezate S."/>
        </authorList>
    </citation>
    <scope>NUCLEOTIDE SEQUENCE [LARGE SCALE GENOMIC DNA]</scope>
    <source>
        <strain evidence="3 5">CNM20110639</strain>
        <strain evidence="4 6">CNM20110649</strain>
    </source>
</reference>
<dbReference type="EMBL" id="JAAGUZ010000035">
    <property type="protein sequence ID" value="NEW45672.1"/>
    <property type="molecule type" value="Genomic_DNA"/>
</dbReference>
<evidence type="ECO:0000313" key="6">
    <source>
        <dbReference type="Proteomes" id="UP000470876"/>
    </source>
</evidence>
<dbReference type="RefSeq" id="WP_163829214.1">
    <property type="nucleotide sequence ID" value="NZ_JAAGUX010000008.1"/>
</dbReference>
<dbReference type="Proteomes" id="UP000470876">
    <property type="component" value="Unassembled WGS sequence"/>
</dbReference>
<feature type="compositionally biased region" description="Low complexity" evidence="1">
    <location>
        <begin position="229"/>
        <end position="247"/>
    </location>
</feature>
<evidence type="ECO:0000313" key="5">
    <source>
        <dbReference type="Proteomes" id="UP000468928"/>
    </source>
</evidence>
<organism evidence="3 5">
    <name type="scientific">Nocardia cyriacigeorgica</name>
    <dbReference type="NCBI Taxonomy" id="135487"/>
    <lineage>
        <taxon>Bacteria</taxon>
        <taxon>Bacillati</taxon>
        <taxon>Actinomycetota</taxon>
        <taxon>Actinomycetes</taxon>
        <taxon>Mycobacteriales</taxon>
        <taxon>Nocardiaceae</taxon>
        <taxon>Nocardia</taxon>
    </lineage>
</organism>
<gene>
    <name evidence="3" type="ORF">GV789_14625</name>
    <name evidence="4" type="ORF">GV794_06945</name>
</gene>
<comment type="caution">
    <text evidence="3">The sequence shown here is derived from an EMBL/GenBank/DDBJ whole genome shotgun (WGS) entry which is preliminary data.</text>
</comment>